<evidence type="ECO:0000256" key="1">
    <source>
        <dbReference type="ARBA" id="ARBA00004984"/>
    </source>
</evidence>
<accession>A0AAN8X4K3</accession>
<protein>
    <recommendedName>
        <fullName evidence="4 9">Guanine deaminase</fullName>
        <shortName evidence="9">Guanase</shortName>
        <ecNumber evidence="3 9">3.5.4.3</ecNumber>
    </recommendedName>
    <alternativeName>
        <fullName evidence="9">Guanine aminohydrolase</fullName>
    </alternativeName>
</protein>
<dbReference type="EC" id="3.5.4.3" evidence="3 9"/>
<evidence type="ECO:0000259" key="10">
    <source>
        <dbReference type="Pfam" id="PF01979"/>
    </source>
</evidence>
<dbReference type="PANTHER" id="PTHR11271:SF6">
    <property type="entry name" value="GUANINE DEAMINASE"/>
    <property type="match status" value="1"/>
</dbReference>
<dbReference type="GO" id="GO:0006147">
    <property type="term" value="P:guanine catabolic process"/>
    <property type="evidence" value="ECO:0007669"/>
    <property type="project" value="UniProtKB-UniRule"/>
</dbReference>
<feature type="domain" description="Amidohydrolase-related" evidence="10">
    <location>
        <begin position="34"/>
        <end position="400"/>
    </location>
</feature>
<dbReference type="InterPro" id="IPR011059">
    <property type="entry name" value="Metal-dep_hydrolase_composite"/>
</dbReference>
<comment type="catalytic activity">
    <reaction evidence="8 9">
        <text>guanine + H2O + H(+) = xanthine + NH4(+)</text>
        <dbReference type="Rhea" id="RHEA:14665"/>
        <dbReference type="ChEBI" id="CHEBI:15377"/>
        <dbReference type="ChEBI" id="CHEBI:15378"/>
        <dbReference type="ChEBI" id="CHEBI:16235"/>
        <dbReference type="ChEBI" id="CHEBI:17712"/>
        <dbReference type="ChEBI" id="CHEBI:28938"/>
        <dbReference type="EC" id="3.5.4.3"/>
    </reaction>
</comment>
<name>A0AAN8X4K3_HALRR</name>
<dbReference type="EMBL" id="JAXCGZ010013758">
    <property type="protein sequence ID" value="KAK7071990.1"/>
    <property type="molecule type" value="Genomic_DNA"/>
</dbReference>
<evidence type="ECO:0000256" key="7">
    <source>
        <dbReference type="ARBA" id="ARBA00022833"/>
    </source>
</evidence>
<dbReference type="Gene3D" id="3.20.20.140">
    <property type="entry name" value="Metal-dependent hydrolases"/>
    <property type="match status" value="1"/>
</dbReference>
<comment type="similarity">
    <text evidence="2 9">Belongs to the metallo-dependent hydrolases superfamily. ATZ/TRZ family.</text>
</comment>
<keyword evidence="6 9" id="KW-0378">Hydrolase</keyword>
<evidence type="ECO:0000313" key="12">
    <source>
        <dbReference type="Proteomes" id="UP001381693"/>
    </source>
</evidence>
<organism evidence="11 12">
    <name type="scientific">Halocaridina rubra</name>
    <name type="common">Hawaiian red shrimp</name>
    <dbReference type="NCBI Taxonomy" id="373956"/>
    <lineage>
        <taxon>Eukaryota</taxon>
        <taxon>Metazoa</taxon>
        <taxon>Ecdysozoa</taxon>
        <taxon>Arthropoda</taxon>
        <taxon>Crustacea</taxon>
        <taxon>Multicrustacea</taxon>
        <taxon>Malacostraca</taxon>
        <taxon>Eumalacostraca</taxon>
        <taxon>Eucarida</taxon>
        <taxon>Decapoda</taxon>
        <taxon>Pleocyemata</taxon>
        <taxon>Caridea</taxon>
        <taxon>Atyoidea</taxon>
        <taxon>Atyidae</taxon>
        <taxon>Halocaridina</taxon>
    </lineage>
</organism>
<comment type="pathway">
    <text evidence="1 9">Purine metabolism; guanine degradation; xanthine from guanine: step 1/1.</text>
</comment>
<evidence type="ECO:0000256" key="9">
    <source>
        <dbReference type="RuleBase" id="RU366009"/>
    </source>
</evidence>
<dbReference type="InterPro" id="IPR032466">
    <property type="entry name" value="Metal_Hydrolase"/>
</dbReference>
<dbReference type="AlphaFoldDB" id="A0AAN8X4K3"/>
<evidence type="ECO:0000256" key="8">
    <source>
        <dbReference type="ARBA" id="ARBA00051148"/>
    </source>
</evidence>
<dbReference type="NCBIfam" id="TIGR02967">
    <property type="entry name" value="guan_deamin"/>
    <property type="match status" value="1"/>
</dbReference>
<reference evidence="11 12" key="1">
    <citation type="submission" date="2023-11" db="EMBL/GenBank/DDBJ databases">
        <title>Halocaridina rubra genome assembly.</title>
        <authorList>
            <person name="Smith C."/>
        </authorList>
    </citation>
    <scope>NUCLEOTIDE SEQUENCE [LARGE SCALE GENOMIC DNA]</scope>
    <source>
        <strain evidence="11">EP-1</strain>
        <tissue evidence="11">Whole</tissue>
    </source>
</reference>
<evidence type="ECO:0000256" key="4">
    <source>
        <dbReference type="ARBA" id="ARBA00014514"/>
    </source>
</evidence>
<comment type="function">
    <text evidence="9">Catalyzes the hydrolytic deamination of guanine, producing xanthine and ammonia.</text>
</comment>
<dbReference type="GO" id="GO:0008270">
    <property type="term" value="F:zinc ion binding"/>
    <property type="evidence" value="ECO:0007669"/>
    <property type="project" value="UniProtKB-UniRule"/>
</dbReference>
<dbReference type="InterPro" id="IPR006680">
    <property type="entry name" value="Amidohydro-rel"/>
</dbReference>
<dbReference type="PANTHER" id="PTHR11271">
    <property type="entry name" value="GUANINE DEAMINASE"/>
    <property type="match status" value="1"/>
</dbReference>
<keyword evidence="7 9" id="KW-0862">Zinc</keyword>
<proteinExistence type="inferred from homology"/>
<evidence type="ECO:0000256" key="5">
    <source>
        <dbReference type="ARBA" id="ARBA00022723"/>
    </source>
</evidence>
<evidence type="ECO:0000256" key="2">
    <source>
        <dbReference type="ARBA" id="ARBA00006745"/>
    </source>
</evidence>
<comment type="caution">
    <text evidence="11">The sequence shown here is derived from an EMBL/GenBank/DDBJ whole genome shotgun (WGS) entry which is preliminary data.</text>
</comment>
<dbReference type="Proteomes" id="UP001381693">
    <property type="component" value="Unassembled WGS sequence"/>
</dbReference>
<evidence type="ECO:0000256" key="3">
    <source>
        <dbReference type="ARBA" id="ARBA00012781"/>
    </source>
</evidence>
<evidence type="ECO:0000256" key="6">
    <source>
        <dbReference type="ARBA" id="ARBA00022801"/>
    </source>
</evidence>
<keyword evidence="12" id="KW-1185">Reference proteome</keyword>
<dbReference type="Pfam" id="PF01979">
    <property type="entry name" value="Amidohydro_1"/>
    <property type="match status" value="1"/>
</dbReference>
<comment type="cofactor">
    <cofactor evidence="9">
        <name>Zn(2+)</name>
        <dbReference type="ChEBI" id="CHEBI:29105"/>
    </cofactor>
    <text evidence="9">Binds 1 zinc ion per subunit.</text>
</comment>
<gene>
    <name evidence="11" type="ORF">SK128_024331</name>
</gene>
<dbReference type="InterPro" id="IPR051607">
    <property type="entry name" value="Metallo-dep_hydrolases"/>
</dbReference>
<dbReference type="Gene3D" id="2.30.40.10">
    <property type="entry name" value="Urease, subunit C, domain 1"/>
    <property type="match status" value="1"/>
</dbReference>
<dbReference type="InterPro" id="IPR014311">
    <property type="entry name" value="Guanine_deaminase"/>
</dbReference>
<evidence type="ECO:0000313" key="11">
    <source>
        <dbReference type="EMBL" id="KAK7071990.1"/>
    </source>
</evidence>
<dbReference type="FunFam" id="3.20.20.140:FF:000022">
    <property type="entry name" value="Guanine deaminase"/>
    <property type="match status" value="1"/>
</dbReference>
<sequence length="411" mass="46129">IVFVEPVDKLDNLMETYGFSDSSINYLKPSQFFIPGFIDTHIHAPQFPNNGLKLELPLLQWLEKYTFPSEARLSDVQFAKYLYPKVVDCLLRNGTTTASYFASLHLPATKVLADVAVAKGQRALVGKVSMLVNSPDNYKESSLEDSIRDNEEFIEYVKSLQSPLVQPIVTPRFAPTCPTEQLNALGQLAKKYNCHVQTHLSETRPEISWVKELFPWSKSYTDVYDKSGLLSSKTIMSHCIWIDEVEVETLRACNVGVSHCPNSNISIRSGLCDVRRLLRKGIKVGLGTDCSGGYSPSILDSIRHAVQTSNTLAILNEGYKHLSLFEAFRLATLGGAKVVDMDNCIGNFEISKEFDALLIDMEVPDTAVYIDENDTLEDRLQRYLLNGDDRHIVEVYVAGNKVHERSTTSKY</sequence>
<dbReference type="GO" id="GO:0008892">
    <property type="term" value="F:guanine deaminase activity"/>
    <property type="evidence" value="ECO:0007669"/>
    <property type="project" value="UniProtKB-UniRule"/>
</dbReference>
<dbReference type="GO" id="GO:0005829">
    <property type="term" value="C:cytosol"/>
    <property type="evidence" value="ECO:0007669"/>
    <property type="project" value="TreeGrafter"/>
</dbReference>
<feature type="non-terminal residue" evidence="11">
    <location>
        <position position="1"/>
    </location>
</feature>
<keyword evidence="5 9" id="KW-0479">Metal-binding</keyword>
<dbReference type="SUPFAM" id="SSF51556">
    <property type="entry name" value="Metallo-dependent hydrolases"/>
    <property type="match status" value="1"/>
</dbReference>